<feature type="domain" description="MPN" evidence="8">
    <location>
        <begin position="120"/>
        <end position="243"/>
    </location>
</feature>
<dbReference type="GO" id="GO:0006508">
    <property type="term" value="P:proteolysis"/>
    <property type="evidence" value="ECO:0007669"/>
    <property type="project" value="UniProtKB-KW"/>
</dbReference>
<dbReference type="InterPro" id="IPR025657">
    <property type="entry name" value="RadC_JAB"/>
</dbReference>
<keyword evidence="4" id="KW-0862">Zinc</keyword>
<protein>
    <recommendedName>
        <fullName evidence="8">MPN domain-containing protein</fullName>
    </recommendedName>
</protein>
<dbReference type="CDD" id="cd08071">
    <property type="entry name" value="MPN_DUF2466"/>
    <property type="match status" value="1"/>
</dbReference>
<evidence type="ECO:0000256" key="3">
    <source>
        <dbReference type="ARBA" id="ARBA00022801"/>
    </source>
</evidence>
<dbReference type="Gene3D" id="3.40.140.10">
    <property type="entry name" value="Cytidine Deaminase, domain 2"/>
    <property type="match status" value="1"/>
</dbReference>
<evidence type="ECO:0000256" key="7">
    <source>
        <dbReference type="SAM" id="MobiDB-lite"/>
    </source>
</evidence>
<accession>A0A1V5MI05</accession>
<feature type="region of interest" description="Disordered" evidence="7">
    <location>
        <begin position="1"/>
        <end position="26"/>
    </location>
</feature>
<keyword evidence="3" id="KW-0378">Hydrolase</keyword>
<gene>
    <name evidence="9" type="ORF">BWY73_00753</name>
</gene>
<dbReference type="EMBL" id="MWAK01000087">
    <property type="protein sequence ID" value="OPZ92550.1"/>
    <property type="molecule type" value="Genomic_DNA"/>
</dbReference>
<evidence type="ECO:0000256" key="5">
    <source>
        <dbReference type="ARBA" id="ARBA00023049"/>
    </source>
</evidence>
<dbReference type="PROSITE" id="PS01302">
    <property type="entry name" value="UPF0758"/>
    <property type="match status" value="1"/>
</dbReference>
<dbReference type="InterPro" id="IPR020891">
    <property type="entry name" value="UPF0758_CS"/>
</dbReference>
<keyword evidence="1" id="KW-0645">Protease</keyword>
<proteinExistence type="inferred from homology"/>
<dbReference type="GO" id="GO:0008237">
    <property type="term" value="F:metallopeptidase activity"/>
    <property type="evidence" value="ECO:0007669"/>
    <property type="project" value="UniProtKB-KW"/>
</dbReference>
<dbReference type="NCBIfam" id="TIGR00608">
    <property type="entry name" value="radc"/>
    <property type="match status" value="1"/>
</dbReference>
<keyword evidence="5" id="KW-0482">Metalloprotease</keyword>
<dbReference type="InterPro" id="IPR046778">
    <property type="entry name" value="UPF0758_N"/>
</dbReference>
<dbReference type="InterPro" id="IPR037518">
    <property type="entry name" value="MPN"/>
</dbReference>
<reference evidence="9" key="1">
    <citation type="submission" date="2017-02" db="EMBL/GenBank/DDBJ databases">
        <title>Delving into the versatile metabolic prowess of the omnipresent phylum Bacteroidetes.</title>
        <authorList>
            <person name="Nobu M.K."/>
            <person name="Mei R."/>
            <person name="Narihiro T."/>
            <person name="Kuroda K."/>
            <person name="Liu W.-T."/>
        </authorList>
    </citation>
    <scope>NUCLEOTIDE SEQUENCE</scope>
    <source>
        <strain evidence="9">ADurb.Bin417</strain>
    </source>
</reference>
<evidence type="ECO:0000259" key="8">
    <source>
        <dbReference type="PROSITE" id="PS50249"/>
    </source>
</evidence>
<evidence type="ECO:0000256" key="6">
    <source>
        <dbReference type="RuleBase" id="RU003797"/>
    </source>
</evidence>
<evidence type="ECO:0000256" key="2">
    <source>
        <dbReference type="ARBA" id="ARBA00022723"/>
    </source>
</evidence>
<dbReference type="NCBIfam" id="NF000642">
    <property type="entry name" value="PRK00024.1"/>
    <property type="match status" value="1"/>
</dbReference>
<dbReference type="PANTHER" id="PTHR30471:SF3">
    <property type="entry name" value="UPF0758 PROTEIN YEES-RELATED"/>
    <property type="match status" value="1"/>
</dbReference>
<dbReference type="Gene3D" id="1.10.150.20">
    <property type="entry name" value="5' to 3' exonuclease, C-terminal subdomain"/>
    <property type="match status" value="1"/>
</dbReference>
<evidence type="ECO:0000256" key="1">
    <source>
        <dbReference type="ARBA" id="ARBA00022670"/>
    </source>
</evidence>
<name>A0A1V5MI05_UNCT6</name>
<dbReference type="PROSITE" id="PS50249">
    <property type="entry name" value="MPN"/>
    <property type="match status" value="1"/>
</dbReference>
<comment type="caution">
    <text evidence="9">The sequence shown here is derived from an EMBL/GenBank/DDBJ whole genome shotgun (WGS) entry which is preliminary data.</text>
</comment>
<keyword evidence="2" id="KW-0479">Metal-binding</keyword>
<dbReference type="PANTHER" id="PTHR30471">
    <property type="entry name" value="DNA REPAIR PROTEIN RADC"/>
    <property type="match status" value="1"/>
</dbReference>
<dbReference type="GO" id="GO:0046872">
    <property type="term" value="F:metal ion binding"/>
    <property type="evidence" value="ECO:0007669"/>
    <property type="project" value="UniProtKB-KW"/>
</dbReference>
<sequence length="243" mass="27475">MADNRRPSTAAGKGGRRSGIAAWPSDDRPREKLFRQGEHQLSGAELLAILIGSGRVGEDALTLARRILARFKTFREMSHTDPRDWLEFKGMGPAKLARIRAALEIGRRFREVEVRASRRKISAPADIVEAYRDRLRDLKHEVFKVLLLDGRNRIIEDREIVQGTTNGAYPVLREILNEASRRFASGLVAMHNHPSGDPSPSREDREFTARLNEAAELLGLKLLDHVIFGDQPPYFSFTEQDLL</sequence>
<comment type="similarity">
    <text evidence="6">Belongs to the UPF0758 family.</text>
</comment>
<dbReference type="AlphaFoldDB" id="A0A1V5MI05"/>
<dbReference type="Proteomes" id="UP000485484">
    <property type="component" value="Unassembled WGS sequence"/>
</dbReference>
<dbReference type="InterPro" id="IPR001405">
    <property type="entry name" value="UPF0758"/>
</dbReference>
<dbReference type="Pfam" id="PF20582">
    <property type="entry name" value="UPF0758_N"/>
    <property type="match status" value="1"/>
</dbReference>
<evidence type="ECO:0000313" key="9">
    <source>
        <dbReference type="EMBL" id="OPZ92550.1"/>
    </source>
</evidence>
<dbReference type="InterPro" id="IPR010994">
    <property type="entry name" value="RuvA_2-like"/>
</dbReference>
<dbReference type="Pfam" id="PF04002">
    <property type="entry name" value="RadC"/>
    <property type="match status" value="1"/>
</dbReference>
<evidence type="ECO:0000256" key="4">
    <source>
        <dbReference type="ARBA" id="ARBA00022833"/>
    </source>
</evidence>
<organism evidence="9">
    <name type="scientific">candidate division TA06 bacterium ADurb.Bin417</name>
    <dbReference type="NCBI Taxonomy" id="1852828"/>
    <lineage>
        <taxon>Bacteria</taxon>
        <taxon>Bacteria division TA06</taxon>
    </lineage>
</organism>
<dbReference type="SUPFAM" id="SSF47781">
    <property type="entry name" value="RuvA domain 2-like"/>
    <property type="match status" value="1"/>
</dbReference>